<organism evidence="1 2">
    <name type="scientific">Centaurea solstitialis</name>
    <name type="common">yellow star-thistle</name>
    <dbReference type="NCBI Taxonomy" id="347529"/>
    <lineage>
        <taxon>Eukaryota</taxon>
        <taxon>Viridiplantae</taxon>
        <taxon>Streptophyta</taxon>
        <taxon>Embryophyta</taxon>
        <taxon>Tracheophyta</taxon>
        <taxon>Spermatophyta</taxon>
        <taxon>Magnoliopsida</taxon>
        <taxon>eudicotyledons</taxon>
        <taxon>Gunneridae</taxon>
        <taxon>Pentapetalae</taxon>
        <taxon>asterids</taxon>
        <taxon>campanulids</taxon>
        <taxon>Asterales</taxon>
        <taxon>Asteraceae</taxon>
        <taxon>Carduoideae</taxon>
        <taxon>Cardueae</taxon>
        <taxon>Centaureinae</taxon>
        <taxon>Centaurea</taxon>
    </lineage>
</organism>
<comment type="caution">
    <text evidence="1">The sequence shown here is derived from an EMBL/GenBank/DDBJ whole genome shotgun (WGS) entry which is preliminary data.</text>
</comment>
<dbReference type="Proteomes" id="UP001172457">
    <property type="component" value="Chromosome 1"/>
</dbReference>
<keyword evidence="2" id="KW-1185">Reference proteome</keyword>
<name>A0AA38U240_9ASTR</name>
<evidence type="ECO:0000313" key="1">
    <source>
        <dbReference type="EMBL" id="KAJ9565135.1"/>
    </source>
</evidence>
<evidence type="ECO:0000313" key="2">
    <source>
        <dbReference type="Proteomes" id="UP001172457"/>
    </source>
</evidence>
<reference evidence="1" key="1">
    <citation type="submission" date="2023-03" db="EMBL/GenBank/DDBJ databases">
        <title>Chromosome-scale reference genome and RAD-based genetic map of yellow starthistle (Centaurea solstitialis) reveal putative structural variation and QTLs associated with invader traits.</title>
        <authorList>
            <person name="Reatini B."/>
            <person name="Cang F.A."/>
            <person name="Jiang Q."/>
            <person name="Mckibben M.T.W."/>
            <person name="Barker M.S."/>
            <person name="Rieseberg L.H."/>
            <person name="Dlugosch K.M."/>
        </authorList>
    </citation>
    <scope>NUCLEOTIDE SEQUENCE</scope>
    <source>
        <strain evidence="1">CAN-66</strain>
        <tissue evidence="1">Leaf</tissue>
    </source>
</reference>
<dbReference type="EMBL" id="JARYMX010000001">
    <property type="protein sequence ID" value="KAJ9565135.1"/>
    <property type="molecule type" value="Genomic_DNA"/>
</dbReference>
<gene>
    <name evidence="1" type="ORF">OSB04_001101</name>
</gene>
<dbReference type="AlphaFoldDB" id="A0AA38U240"/>
<proteinExistence type="predicted"/>
<protein>
    <submittedName>
        <fullName evidence="1">Uncharacterized protein</fullName>
    </submittedName>
</protein>
<sequence>MKTTDAFLQCFNEAEDKTEGEEDFKGKTILHSNSFLFCIGSLVRETMQIEKCIKDIVRSENPSRKVDFNDLYHKIDLSNAT</sequence>
<accession>A0AA38U240</accession>